<keyword evidence="4" id="KW-1133">Transmembrane helix</keyword>
<evidence type="ECO:0000256" key="1">
    <source>
        <dbReference type="ARBA" id="ARBA00004370"/>
    </source>
</evidence>
<comment type="subcellular location">
    <subcellularLocation>
        <location evidence="1">Membrane</location>
    </subcellularLocation>
</comment>
<evidence type="ECO:0000259" key="5">
    <source>
        <dbReference type="SMART" id="SM00244"/>
    </source>
</evidence>
<dbReference type="FunFam" id="3.30.479.30:FF:000002">
    <property type="entry name" value="band 7 protein AGAP004871"/>
    <property type="match status" value="1"/>
</dbReference>
<dbReference type="SMART" id="SM00244">
    <property type="entry name" value="PHB"/>
    <property type="match status" value="1"/>
</dbReference>
<sequence>MATTVSLNEENRIHPINTEIAFGQNKDRLGGNEEETRETTSFGLCGQILIFVSYILVVLTCPVAVFYCTNVVQEYQRAVIFRLGRILPGGAKGPGLFFILPCIDTIVKVDLRTTIFNVPPHEILTRDSVTVTVDAVVYSRVIDPVASVTKINNIQSATQLLAQTTLRNILGTKTLHDILTDREGLANSMETHLDQGTGPWGVKVERVEIKDVRLPQSMQRSMAAEAEASREARAKVIAAEGEQKASRQLKEAADVIATSPTALQLRYLQTLTQISAEKNSTIIFPVPIDLLQTFKQGH</sequence>
<dbReference type="Gene3D" id="6.10.250.2090">
    <property type="match status" value="1"/>
</dbReference>
<dbReference type="OrthoDB" id="2105077at2759"/>
<evidence type="ECO:0000313" key="7">
    <source>
        <dbReference type="Proteomes" id="UP000663852"/>
    </source>
</evidence>
<dbReference type="InterPro" id="IPR001972">
    <property type="entry name" value="Stomatin_HflK_fam"/>
</dbReference>
<dbReference type="Proteomes" id="UP000663852">
    <property type="component" value="Unassembled WGS sequence"/>
</dbReference>
<proteinExistence type="inferred from homology"/>
<evidence type="ECO:0000256" key="3">
    <source>
        <dbReference type="ARBA" id="ARBA00023136"/>
    </source>
</evidence>
<dbReference type="Pfam" id="PF01145">
    <property type="entry name" value="Band_7"/>
    <property type="match status" value="1"/>
</dbReference>
<dbReference type="Gene3D" id="3.30.479.30">
    <property type="entry name" value="Band 7 domain"/>
    <property type="match status" value="1"/>
</dbReference>
<protein>
    <recommendedName>
        <fullName evidence="5">Band 7 domain-containing protein</fullName>
    </recommendedName>
</protein>
<comment type="similarity">
    <text evidence="2">Belongs to the band 7/mec-2 family.</text>
</comment>
<gene>
    <name evidence="6" type="ORF">EDS130_LOCUS2037</name>
</gene>
<dbReference type="EMBL" id="CAJNOJ010000004">
    <property type="protein sequence ID" value="CAF0746235.1"/>
    <property type="molecule type" value="Genomic_DNA"/>
</dbReference>
<dbReference type="AlphaFoldDB" id="A0A813NWQ0"/>
<evidence type="ECO:0000256" key="2">
    <source>
        <dbReference type="ARBA" id="ARBA00008164"/>
    </source>
</evidence>
<dbReference type="PANTHER" id="PTHR10264">
    <property type="entry name" value="BAND 7 PROTEIN-RELATED"/>
    <property type="match status" value="1"/>
</dbReference>
<accession>A0A813NWQ0</accession>
<dbReference type="GO" id="GO:0005886">
    <property type="term" value="C:plasma membrane"/>
    <property type="evidence" value="ECO:0007669"/>
    <property type="project" value="InterPro"/>
</dbReference>
<comment type="caution">
    <text evidence="6">The sequence shown here is derived from an EMBL/GenBank/DDBJ whole genome shotgun (WGS) entry which is preliminary data.</text>
</comment>
<dbReference type="PRINTS" id="PR00721">
    <property type="entry name" value="STOMATIN"/>
</dbReference>
<dbReference type="PANTHER" id="PTHR10264:SF19">
    <property type="entry name" value="AT06885P-RELATED"/>
    <property type="match status" value="1"/>
</dbReference>
<reference evidence="6" key="1">
    <citation type="submission" date="2021-02" db="EMBL/GenBank/DDBJ databases">
        <authorList>
            <person name="Nowell W R."/>
        </authorList>
    </citation>
    <scope>NUCLEOTIDE SEQUENCE</scope>
</reference>
<keyword evidence="3 4" id="KW-0472">Membrane</keyword>
<evidence type="ECO:0000313" key="6">
    <source>
        <dbReference type="EMBL" id="CAF0746235.1"/>
    </source>
</evidence>
<organism evidence="6 7">
    <name type="scientific">Adineta ricciae</name>
    <name type="common">Rotifer</name>
    <dbReference type="NCBI Taxonomy" id="249248"/>
    <lineage>
        <taxon>Eukaryota</taxon>
        <taxon>Metazoa</taxon>
        <taxon>Spiralia</taxon>
        <taxon>Gnathifera</taxon>
        <taxon>Rotifera</taxon>
        <taxon>Eurotatoria</taxon>
        <taxon>Bdelloidea</taxon>
        <taxon>Adinetida</taxon>
        <taxon>Adinetidae</taxon>
        <taxon>Adineta</taxon>
    </lineage>
</organism>
<dbReference type="SUPFAM" id="SSF117892">
    <property type="entry name" value="Band 7/SPFH domain"/>
    <property type="match status" value="1"/>
</dbReference>
<feature type="transmembrane region" description="Helical" evidence="4">
    <location>
        <begin position="48"/>
        <end position="72"/>
    </location>
</feature>
<dbReference type="PROSITE" id="PS01270">
    <property type="entry name" value="BAND_7"/>
    <property type="match status" value="1"/>
</dbReference>
<dbReference type="InterPro" id="IPR043202">
    <property type="entry name" value="Band-7_stomatin-like"/>
</dbReference>
<evidence type="ECO:0000256" key="4">
    <source>
        <dbReference type="SAM" id="Phobius"/>
    </source>
</evidence>
<dbReference type="InterPro" id="IPR001107">
    <property type="entry name" value="Band_7"/>
</dbReference>
<keyword evidence="4" id="KW-0812">Transmembrane</keyword>
<feature type="domain" description="Band 7" evidence="5">
    <location>
        <begin position="67"/>
        <end position="226"/>
    </location>
</feature>
<dbReference type="InterPro" id="IPR018080">
    <property type="entry name" value="Band_7/stomatin-like_CS"/>
</dbReference>
<name>A0A813NWQ0_ADIRI</name>
<dbReference type="InterPro" id="IPR036013">
    <property type="entry name" value="Band_7/SPFH_dom_sf"/>
</dbReference>